<proteinExistence type="predicted"/>
<keyword evidence="1" id="KW-0812">Transmembrane</keyword>
<evidence type="ECO:0008006" key="4">
    <source>
        <dbReference type="Google" id="ProtNLM"/>
    </source>
</evidence>
<comment type="caution">
    <text evidence="2">The sequence shown here is derived from an EMBL/GenBank/DDBJ whole genome shotgun (WGS) entry which is preliminary data.</text>
</comment>
<name>A0A0A0JQL1_9MICO</name>
<evidence type="ECO:0000256" key="1">
    <source>
        <dbReference type="SAM" id="Phobius"/>
    </source>
</evidence>
<keyword evidence="1" id="KW-0472">Membrane</keyword>
<gene>
    <name evidence="2" type="ORF">N803_10035</name>
</gene>
<evidence type="ECO:0000313" key="2">
    <source>
        <dbReference type="EMBL" id="KGN38327.1"/>
    </source>
</evidence>
<dbReference type="Proteomes" id="UP000030011">
    <property type="component" value="Unassembled WGS sequence"/>
</dbReference>
<keyword evidence="3" id="KW-1185">Reference proteome</keyword>
<sequence length="252" mass="26141">MVLATALLVIAILTWPEPLRRVVARSTRESGLARPAASDAGSSVAGRVRGAAPRLADRLRRRVQPGTASRGWVADFAELAAVGLDAGLPAAEAARLACDVGGSARTRTEFAMLGQRITHAVAHGEAVGGCLRAASDGDRDLTFLAAAWQLSDEFGVAAAPAARTSAAVLRERAASEDRRMVLAAGPRASMWLLTLLPLAGPLVVVVLGLPVDEVYGGVASMAATGVGLVLTGLGWLWSRSVLRRALRAREVA</sequence>
<protein>
    <recommendedName>
        <fullName evidence="4">Type II secretion system protein GspF domain-containing protein</fullName>
    </recommendedName>
</protein>
<feature type="transmembrane region" description="Helical" evidence="1">
    <location>
        <begin position="215"/>
        <end position="237"/>
    </location>
</feature>
<dbReference type="STRING" id="1385521.N803_10035"/>
<dbReference type="eggNOG" id="COG4965">
    <property type="taxonomic scope" value="Bacteria"/>
</dbReference>
<dbReference type="RefSeq" id="WP_035903610.1">
    <property type="nucleotide sequence ID" value="NZ_AVPK01000003.1"/>
</dbReference>
<dbReference type="EMBL" id="AVPK01000003">
    <property type="protein sequence ID" value="KGN38327.1"/>
    <property type="molecule type" value="Genomic_DNA"/>
</dbReference>
<reference evidence="2 3" key="1">
    <citation type="submission" date="2013-08" db="EMBL/GenBank/DDBJ databases">
        <title>The genome sequence of Knoellia subterranea.</title>
        <authorList>
            <person name="Zhu W."/>
            <person name="Wang G."/>
        </authorList>
    </citation>
    <scope>NUCLEOTIDE SEQUENCE [LARGE SCALE GENOMIC DNA]</scope>
    <source>
        <strain evidence="2 3">KCTC 19937</strain>
    </source>
</reference>
<dbReference type="AlphaFoldDB" id="A0A0A0JQL1"/>
<feature type="transmembrane region" description="Helical" evidence="1">
    <location>
        <begin position="188"/>
        <end position="209"/>
    </location>
</feature>
<keyword evidence="1" id="KW-1133">Transmembrane helix</keyword>
<organism evidence="2 3">
    <name type="scientific">Knoellia subterranea KCTC 19937</name>
    <dbReference type="NCBI Taxonomy" id="1385521"/>
    <lineage>
        <taxon>Bacteria</taxon>
        <taxon>Bacillati</taxon>
        <taxon>Actinomycetota</taxon>
        <taxon>Actinomycetes</taxon>
        <taxon>Micrococcales</taxon>
        <taxon>Intrasporangiaceae</taxon>
        <taxon>Knoellia</taxon>
    </lineage>
</organism>
<accession>A0A0A0JQL1</accession>
<evidence type="ECO:0000313" key="3">
    <source>
        <dbReference type="Proteomes" id="UP000030011"/>
    </source>
</evidence>